<dbReference type="GO" id="GO:0003676">
    <property type="term" value="F:nucleic acid binding"/>
    <property type="evidence" value="ECO:0007669"/>
    <property type="project" value="InterPro"/>
</dbReference>
<accession>A0A6J1PJ98</accession>
<dbReference type="SUPFAM" id="SSF53098">
    <property type="entry name" value="Ribonuclease H-like"/>
    <property type="match status" value="1"/>
</dbReference>
<proteinExistence type="predicted"/>
<dbReference type="Proteomes" id="UP000504618">
    <property type="component" value="Unplaced"/>
</dbReference>
<keyword evidence="1" id="KW-0862">Zinc</keyword>
<keyword evidence="1" id="KW-0863">Zinc-finger</keyword>
<dbReference type="OrthoDB" id="7553315at2759"/>
<dbReference type="GO" id="GO:0042575">
    <property type="term" value="C:DNA polymerase complex"/>
    <property type="evidence" value="ECO:0007669"/>
    <property type="project" value="UniProtKB-ARBA"/>
</dbReference>
<organism evidence="4 5">
    <name type="scientific">Temnothorax curvispinosus</name>
    <dbReference type="NCBI Taxonomy" id="300111"/>
    <lineage>
        <taxon>Eukaryota</taxon>
        <taxon>Metazoa</taxon>
        <taxon>Ecdysozoa</taxon>
        <taxon>Arthropoda</taxon>
        <taxon>Hexapoda</taxon>
        <taxon>Insecta</taxon>
        <taxon>Pterygota</taxon>
        <taxon>Neoptera</taxon>
        <taxon>Endopterygota</taxon>
        <taxon>Hymenoptera</taxon>
        <taxon>Apocrita</taxon>
        <taxon>Aculeata</taxon>
        <taxon>Formicoidea</taxon>
        <taxon>Formicidae</taxon>
        <taxon>Myrmicinae</taxon>
        <taxon>Temnothorax</taxon>
    </lineage>
</organism>
<dbReference type="CDD" id="cd00303">
    <property type="entry name" value="retropepsin_like"/>
    <property type="match status" value="1"/>
</dbReference>
<dbReference type="Pfam" id="PF05380">
    <property type="entry name" value="Peptidase_A17"/>
    <property type="match status" value="1"/>
</dbReference>
<evidence type="ECO:0000256" key="1">
    <source>
        <dbReference type="PROSITE-ProRule" id="PRU00047"/>
    </source>
</evidence>
<dbReference type="Pfam" id="PF18701">
    <property type="entry name" value="DUF5641"/>
    <property type="match status" value="1"/>
</dbReference>
<dbReference type="GO" id="GO:0015074">
    <property type="term" value="P:DNA integration"/>
    <property type="evidence" value="ECO:0007669"/>
    <property type="project" value="InterPro"/>
</dbReference>
<dbReference type="GeneID" id="112453067"/>
<reference evidence="5" key="1">
    <citation type="submission" date="2025-08" db="UniProtKB">
        <authorList>
            <consortium name="RefSeq"/>
        </authorList>
    </citation>
    <scope>IDENTIFICATION</scope>
    <source>
        <tissue evidence="5">Whole body</tissue>
    </source>
</reference>
<dbReference type="SMART" id="SM00343">
    <property type="entry name" value="ZnF_C2HC"/>
    <property type="match status" value="1"/>
</dbReference>
<dbReference type="InterPro" id="IPR008042">
    <property type="entry name" value="Retrotrans_Pao"/>
</dbReference>
<dbReference type="InterPro" id="IPR036397">
    <property type="entry name" value="RNaseH_sf"/>
</dbReference>
<dbReference type="PROSITE" id="PS50994">
    <property type="entry name" value="INTEGRASE"/>
    <property type="match status" value="1"/>
</dbReference>
<dbReference type="GO" id="GO:0071897">
    <property type="term" value="P:DNA biosynthetic process"/>
    <property type="evidence" value="ECO:0007669"/>
    <property type="project" value="UniProtKB-ARBA"/>
</dbReference>
<dbReference type="PROSITE" id="PS50158">
    <property type="entry name" value="ZF_CCHC"/>
    <property type="match status" value="1"/>
</dbReference>
<dbReference type="InterPro" id="IPR005312">
    <property type="entry name" value="DUF1759"/>
</dbReference>
<evidence type="ECO:0000259" key="3">
    <source>
        <dbReference type="PROSITE" id="PS50994"/>
    </source>
</evidence>
<dbReference type="SUPFAM" id="SSF57756">
    <property type="entry name" value="Retrovirus zinc finger-like domains"/>
    <property type="match status" value="1"/>
</dbReference>
<dbReference type="InterPro" id="IPR001584">
    <property type="entry name" value="Integrase_cat-core"/>
</dbReference>
<dbReference type="InterPro" id="IPR043502">
    <property type="entry name" value="DNA/RNA_pol_sf"/>
</dbReference>
<sequence>MAEYKALKGKRATIKGKVTRMLNYFESPEEKSAADAQIRLAKLEECWTAFEEIQTEIETLSIEDDATLAQQLLEGEAERKAFEANYYKAAGRAQEIIDQDRMPNRQGQNVAQDMANGLPIRQIVQEMPRQRPKLPEIKLPEFSGEFTKWMFFKDSFETTIHEEQNLTPMQKHQYLVGVLKGEALEVIKGYRISNENYEHAWKLLKDTYDNKIIIIEAHLDELLNFPVISKENKADSIRQFVWHIRTHMTSLEALGQPVNQWETIILHLAKKKLDFVEQRDWQNIIKDRNAADMPRIEEFLKFLTDRCNTLRVLNQGKEKSATTKPSEKKKSDKKVTLAVTAQECKYCKGTHSIYKCEELQKLSPVDRKKEIVSKRLCINCLGEGHIARDCKSTSCRKCSMRHNTLLHRDTESQTKAGSEPDTTAVVAYCADKSIEKSRSSMKIEDQEYITNIHCVHKPTSSIILSTARVHAYDVDGNPQICRVLLDPGSQSNLITESFARQLKLRHRTEHRPISGINLAKTNASKVVTVRIESLQEDFSTNLECLILPNITEQLPQSRIDITQIAMPKSIRLADPVFDKPGQINLLVGAGLYWKILVGNPRNQVSGQPALQNTRLGWIIGGEIPGKKSKSSMTHLSITNEMLSKQIERFWKQEEFPEIPQYTEEEKYCKKYFADTVKREPDGRFVVRLPQRPEVILGDSMEQAYRRLLSLERRFSKDPEFQKEYVKFMDDYLKQGHMSVLTDEKIQGSEGYILPHQAVIRPDSVTTKLRVVFDASAKTTLGTSLNDKLIPGPNLQQDLVYIILRFRIYEYVMTADVAMMYRQILVAKPDRVLQRILWRRSPSELIMLCELNTVTYGQAGAGFLAISCLRELAAEAKDLPLAAKALEEETYMDDVQTGADTLDEAIEMQRQLSELLARGQFYLRKWRANDSRILQHLSEACKTDKLLVLDKEGAQKTLGLLWNAAEDCLQYKVEIEETKVTTKRTLLSKISQVFDPLGLIAPLLINGKCIMQRLWLFEIGWDQTLPPEFLSTWEKYYTSLPRVNELRMPRNVIPTNSSKKFDIMGFGDASEKAYGACLYAVSIDKSRKVQSHLICAKSKVAPLKTISLPRLELEAALLLSDLYHTAKRAYGDRIRTVRLWSDNTIVLGWINTPPNVLKTFVANRVSKIQLLTKNIEWYHVPSEDNPADMLSRGIEVDRLIEDKLWWHGPQWMTEENQWPKNMKAPDTVLPEMRPVTVALVTATAKEILERFSSYSKLQRVISYCLRWRSSSQAGPRNRPVTVEELRNAEKIIARMVQQEAFSQEVRDLENGQEVHRKSKLRPLDPFLDKEGLIRIGGRLRHAAMSEDRKHQIILPAKHFVTNLIMKSEHIRLHHCPPTQLLSAVRYRFWPLSGLREARKVIKACLPCYRFRPTFPEVKMGDLPAQRVSGFSRPFVTTGVDYAGPLQIRESRRRGRVHVSKGYVAVFTCFSTKAVHLELVTDLTTEAFIAALRRFTARRGICSQLFSDNATNFVGAARELKEIYEFLEKEKVEIETYLASQCMKWNFIPPRTPNFGGLWEAAVKALKRHLYTLTQGLTLTYEEYNTLLTEIEAILNSRPLTPLSSDPADLSVLTPSHFLIGDSLIQPVQQDWTETPDNKLSRWQHLQKLRQKFWLRWQTEYLQELQKRGKWTKEGDNIMLNTLVLLKEDNLSPLRWMLGRVVELHPGPDNVVRVVTVRTHSGTFKRSVRNLCPIPQDGLSLD</sequence>
<dbReference type="SUPFAM" id="SSF56672">
    <property type="entry name" value="DNA/RNA polymerases"/>
    <property type="match status" value="1"/>
</dbReference>
<feature type="domain" description="CCHC-type" evidence="2">
    <location>
        <begin position="377"/>
        <end position="392"/>
    </location>
</feature>
<dbReference type="PANTHER" id="PTHR47331">
    <property type="entry name" value="PHD-TYPE DOMAIN-CONTAINING PROTEIN"/>
    <property type="match status" value="1"/>
</dbReference>
<dbReference type="Pfam" id="PF03564">
    <property type="entry name" value="DUF1759"/>
    <property type="match status" value="1"/>
</dbReference>
<dbReference type="GO" id="GO:0008270">
    <property type="term" value="F:zinc ion binding"/>
    <property type="evidence" value="ECO:0007669"/>
    <property type="project" value="UniProtKB-KW"/>
</dbReference>
<dbReference type="Gene3D" id="3.30.420.10">
    <property type="entry name" value="Ribonuclease H-like superfamily/Ribonuclease H"/>
    <property type="match status" value="1"/>
</dbReference>
<feature type="domain" description="Integrase catalytic" evidence="3">
    <location>
        <begin position="1428"/>
        <end position="1621"/>
    </location>
</feature>
<keyword evidence="1" id="KW-0479">Metal-binding</keyword>
<gene>
    <name evidence="5" type="primary">LOC112453067</name>
</gene>
<keyword evidence="4" id="KW-1185">Reference proteome</keyword>
<dbReference type="PANTHER" id="PTHR47331:SF1">
    <property type="entry name" value="GAG-LIKE PROTEIN"/>
    <property type="match status" value="1"/>
</dbReference>
<evidence type="ECO:0000259" key="2">
    <source>
        <dbReference type="PROSITE" id="PS50158"/>
    </source>
</evidence>
<evidence type="ECO:0000313" key="5">
    <source>
        <dbReference type="RefSeq" id="XP_024869378.1"/>
    </source>
</evidence>
<dbReference type="RefSeq" id="XP_024869378.1">
    <property type="nucleotide sequence ID" value="XM_025013610.1"/>
</dbReference>
<dbReference type="InterPro" id="IPR040676">
    <property type="entry name" value="DUF5641"/>
</dbReference>
<evidence type="ECO:0000313" key="4">
    <source>
        <dbReference type="Proteomes" id="UP000504618"/>
    </source>
</evidence>
<dbReference type="InterPro" id="IPR036875">
    <property type="entry name" value="Znf_CCHC_sf"/>
</dbReference>
<dbReference type="InterPro" id="IPR012337">
    <property type="entry name" value="RNaseH-like_sf"/>
</dbReference>
<protein>
    <submittedName>
        <fullName evidence="5">Uncharacterized protein LOC112453067</fullName>
    </submittedName>
</protein>
<name>A0A6J1PJ98_9HYME</name>
<dbReference type="InterPro" id="IPR001878">
    <property type="entry name" value="Znf_CCHC"/>
</dbReference>